<reference evidence="10 11" key="1">
    <citation type="submission" date="2017-09" db="EMBL/GenBank/DDBJ databases">
        <title>Depth-based differentiation of microbial function through sediment-hosted aquifers and enrichment of novel symbionts in the deep terrestrial subsurface.</title>
        <authorList>
            <person name="Probst A.J."/>
            <person name="Ladd B."/>
            <person name="Jarett J.K."/>
            <person name="Geller-Mcgrath D.E."/>
            <person name="Sieber C.M."/>
            <person name="Emerson J.B."/>
            <person name="Anantharaman K."/>
            <person name="Thomas B.C."/>
            <person name="Malmstrom R."/>
            <person name="Stieglmeier M."/>
            <person name="Klingl A."/>
            <person name="Woyke T."/>
            <person name="Ryan C.M."/>
            <person name="Banfield J.F."/>
        </authorList>
    </citation>
    <scope>NUCLEOTIDE SEQUENCE [LARGE SCALE GENOMIC DNA]</scope>
    <source>
        <strain evidence="10">CG10_big_fil_rev_8_21_14_0_10_36_16</strain>
    </source>
</reference>
<evidence type="ECO:0000313" key="11">
    <source>
        <dbReference type="Proteomes" id="UP000228496"/>
    </source>
</evidence>
<evidence type="ECO:0000259" key="9">
    <source>
        <dbReference type="Pfam" id="PF01435"/>
    </source>
</evidence>
<gene>
    <name evidence="10" type="ORF">COV29_04115</name>
</gene>
<dbReference type="GO" id="GO:0051603">
    <property type="term" value="P:proteolysis involved in protein catabolic process"/>
    <property type="evidence" value="ECO:0007669"/>
    <property type="project" value="TreeGrafter"/>
</dbReference>
<proteinExistence type="inferred from homology"/>
<dbReference type="PANTHER" id="PTHR22726:SF1">
    <property type="entry name" value="METALLOENDOPEPTIDASE OMA1, MITOCHONDRIAL"/>
    <property type="match status" value="1"/>
</dbReference>
<feature type="region of interest" description="Disordered" evidence="7">
    <location>
        <begin position="22"/>
        <end position="42"/>
    </location>
</feature>
<dbReference type="Pfam" id="PF01435">
    <property type="entry name" value="Peptidase_M48"/>
    <property type="match status" value="1"/>
</dbReference>
<feature type="domain" description="Peptidase M48" evidence="9">
    <location>
        <begin position="105"/>
        <end position="283"/>
    </location>
</feature>
<evidence type="ECO:0000313" key="10">
    <source>
        <dbReference type="EMBL" id="PJE50570.1"/>
    </source>
</evidence>
<evidence type="ECO:0000256" key="5">
    <source>
        <dbReference type="ARBA" id="ARBA00023049"/>
    </source>
</evidence>
<keyword evidence="2" id="KW-0479">Metal-binding</keyword>
<evidence type="ECO:0000256" key="4">
    <source>
        <dbReference type="ARBA" id="ARBA00022833"/>
    </source>
</evidence>
<dbReference type="CDD" id="cd07333">
    <property type="entry name" value="M48C_bepA_like"/>
    <property type="match status" value="1"/>
</dbReference>
<feature type="chain" id="PRO_5014382410" evidence="8">
    <location>
        <begin position="21"/>
        <end position="366"/>
    </location>
</feature>
<dbReference type="InterPro" id="IPR001915">
    <property type="entry name" value="Peptidase_M48"/>
</dbReference>
<name>A0A2J0Q744_9BACT</name>
<dbReference type="EMBL" id="PCXQ01000006">
    <property type="protein sequence ID" value="PJE50570.1"/>
    <property type="molecule type" value="Genomic_DNA"/>
</dbReference>
<comment type="cofactor">
    <cofactor evidence="6">
        <name>Zn(2+)</name>
        <dbReference type="ChEBI" id="CHEBI:29105"/>
    </cofactor>
    <text evidence="6">Binds 1 zinc ion per subunit.</text>
</comment>
<keyword evidence="5 6" id="KW-0482">Metalloprotease</keyword>
<dbReference type="GO" id="GO:0046872">
    <property type="term" value="F:metal ion binding"/>
    <property type="evidence" value="ECO:0007669"/>
    <property type="project" value="UniProtKB-KW"/>
</dbReference>
<keyword evidence="1 6" id="KW-0645">Protease</keyword>
<evidence type="ECO:0000256" key="3">
    <source>
        <dbReference type="ARBA" id="ARBA00022801"/>
    </source>
</evidence>
<evidence type="ECO:0000256" key="6">
    <source>
        <dbReference type="RuleBase" id="RU003983"/>
    </source>
</evidence>
<keyword evidence="4 6" id="KW-0862">Zinc</keyword>
<evidence type="ECO:0000256" key="2">
    <source>
        <dbReference type="ARBA" id="ARBA00022723"/>
    </source>
</evidence>
<dbReference type="GO" id="GO:0016020">
    <property type="term" value="C:membrane"/>
    <property type="evidence" value="ECO:0007669"/>
    <property type="project" value="TreeGrafter"/>
</dbReference>
<dbReference type="AlphaFoldDB" id="A0A2J0Q744"/>
<keyword evidence="3 6" id="KW-0378">Hydrolase</keyword>
<feature type="region of interest" description="Disordered" evidence="7">
    <location>
        <begin position="320"/>
        <end position="366"/>
    </location>
</feature>
<evidence type="ECO:0000256" key="7">
    <source>
        <dbReference type="SAM" id="MobiDB-lite"/>
    </source>
</evidence>
<organism evidence="10 11">
    <name type="scientific">Candidatus Yanofskybacteria bacterium CG10_big_fil_rev_8_21_14_0_10_36_16</name>
    <dbReference type="NCBI Taxonomy" id="1975096"/>
    <lineage>
        <taxon>Bacteria</taxon>
        <taxon>Candidatus Yanofskyibacteriota</taxon>
    </lineage>
</organism>
<accession>A0A2J0Q744</accession>
<protein>
    <submittedName>
        <fullName evidence="10">Peptidase M48</fullName>
    </submittedName>
</protein>
<evidence type="ECO:0000256" key="8">
    <source>
        <dbReference type="SAM" id="SignalP"/>
    </source>
</evidence>
<feature type="signal peptide" evidence="8">
    <location>
        <begin position="1"/>
        <end position="20"/>
    </location>
</feature>
<dbReference type="Gene3D" id="3.30.2010.10">
    <property type="entry name" value="Metalloproteases ('zincins'), catalytic domain"/>
    <property type="match status" value="1"/>
</dbReference>
<keyword evidence="8" id="KW-0732">Signal</keyword>
<dbReference type="Proteomes" id="UP000228496">
    <property type="component" value="Unassembled WGS sequence"/>
</dbReference>
<dbReference type="GO" id="GO:0004222">
    <property type="term" value="F:metalloendopeptidase activity"/>
    <property type="evidence" value="ECO:0007669"/>
    <property type="project" value="InterPro"/>
</dbReference>
<dbReference type="InterPro" id="IPR051156">
    <property type="entry name" value="Mito/Outer_Membr_Metalloprot"/>
</dbReference>
<comment type="similarity">
    <text evidence="6">Belongs to the peptidase M48 family.</text>
</comment>
<dbReference type="PANTHER" id="PTHR22726">
    <property type="entry name" value="METALLOENDOPEPTIDASE OMA1"/>
    <property type="match status" value="1"/>
</dbReference>
<evidence type="ECO:0000256" key="1">
    <source>
        <dbReference type="ARBA" id="ARBA00022670"/>
    </source>
</evidence>
<comment type="caution">
    <text evidence="10">The sequence shown here is derived from an EMBL/GenBank/DDBJ whole genome shotgun (WGS) entry which is preliminary data.</text>
</comment>
<sequence>MAHFVLICLFLCSCAAKDNAGSTDVPPAPSNSNKETQKSDLDNVQKNKVSISCKGEYFNFDEIGARDVGQGLNFYSIEKEIALGSQMAKEVEEYAKIIDDPVISEYVNRVGQNLVRNSDAKVPFTIKMIDSPEINAFALPGGFFFINSGLVLNVDNESEMASVMAHEIAHVTSRHGVKQATRGQIANLASIPLMIMTGGGWAGYAIYQGASLAIPMTFLKFSRNFETEADWLGLQYLWATGYDPSSMVDVFEKLAALEKRKKGTLAKVFSSHPPNSKRAGTIQDLMQCLPNKDQYVLNTAEFRSVKDRLVTLNEEFRRKDKEYDDSRPKLRRKNDDVIEPESKDGGEKEEDKPPVLKRPDKFHYIN</sequence>